<dbReference type="AlphaFoldDB" id="B0CA47"/>
<organism evidence="1 2">
    <name type="scientific">Acaryochloris marina (strain MBIC 11017)</name>
    <dbReference type="NCBI Taxonomy" id="329726"/>
    <lineage>
        <taxon>Bacteria</taxon>
        <taxon>Bacillati</taxon>
        <taxon>Cyanobacteriota</taxon>
        <taxon>Cyanophyceae</taxon>
        <taxon>Acaryochloridales</taxon>
        <taxon>Acaryochloridaceae</taxon>
        <taxon>Acaryochloris</taxon>
    </lineage>
</organism>
<name>B0CA47_ACAM1</name>
<evidence type="ECO:0000313" key="1">
    <source>
        <dbReference type="EMBL" id="ABW26634.1"/>
    </source>
</evidence>
<evidence type="ECO:0000313" key="2">
    <source>
        <dbReference type="Proteomes" id="UP000000268"/>
    </source>
</evidence>
<dbReference type="KEGG" id="amr:AM1_1609"/>
<dbReference type="Proteomes" id="UP000000268">
    <property type="component" value="Chromosome"/>
</dbReference>
<dbReference type="Gene3D" id="1.25.10.10">
    <property type="entry name" value="Leucine-rich Repeat Variant"/>
    <property type="match status" value="1"/>
</dbReference>
<dbReference type="EMBL" id="CP000828">
    <property type="protein sequence ID" value="ABW26634.1"/>
    <property type="molecule type" value="Genomic_DNA"/>
</dbReference>
<dbReference type="InterPro" id="IPR011989">
    <property type="entry name" value="ARM-like"/>
</dbReference>
<dbReference type="HOGENOM" id="CLU_1032984_0_0_3"/>
<sequence length="269" mass="29502">MEPKNLPRFSIRSVKLKPNHLLSDLYSQSIYTPDCYLILVNYYQTENYSPMKSRLPSMLCSLVAVFSIMGCSVTPDSQKGGRPVSLVASPEPEVASQDLNGKSLEQWIAKVQEPQNEQDLHLAFSALNLANLGEQRSIVLEFYVQSLKSDSLLTQEKAAFSLRAAGKPSHPDAADALVDALIHEVTKDEKRATDRASSVGDRIAVSLVQNITDALKIIGGPQHLPALKSLRDHKNSDFQGSLSQKLIVQAIVTLENRDNSTDTSPDEGS</sequence>
<keyword evidence="2" id="KW-1185">Reference proteome</keyword>
<proteinExistence type="predicted"/>
<reference evidence="1 2" key="1">
    <citation type="journal article" date="2008" name="Proc. Natl. Acad. Sci. U.S.A.">
        <title>Niche adaptation and genome expansion in the chlorophyll d-producing cyanobacterium Acaryochloris marina.</title>
        <authorList>
            <person name="Swingley W.D."/>
            <person name="Chen M."/>
            <person name="Cheung P.C."/>
            <person name="Conrad A.L."/>
            <person name="Dejesa L.C."/>
            <person name="Hao J."/>
            <person name="Honchak B.M."/>
            <person name="Karbach L.E."/>
            <person name="Kurdoglu A."/>
            <person name="Lahiri S."/>
            <person name="Mastrian S.D."/>
            <person name="Miyashita H."/>
            <person name="Page L."/>
            <person name="Ramakrishna P."/>
            <person name="Satoh S."/>
            <person name="Sattley W.M."/>
            <person name="Shimada Y."/>
            <person name="Taylor H.L."/>
            <person name="Tomo T."/>
            <person name="Tsuchiya T."/>
            <person name="Wang Z.T."/>
            <person name="Raymond J."/>
            <person name="Mimuro M."/>
            <person name="Blankenship R.E."/>
            <person name="Touchman J.W."/>
        </authorList>
    </citation>
    <scope>NUCLEOTIDE SEQUENCE [LARGE SCALE GENOMIC DNA]</scope>
    <source>
        <strain evidence="2">MBIC 11017</strain>
    </source>
</reference>
<protein>
    <submittedName>
        <fullName evidence="1">Uncharacterized protein</fullName>
    </submittedName>
</protein>
<accession>B0CA47</accession>
<dbReference type="RefSeq" id="WP_012162158.1">
    <property type="nucleotide sequence ID" value="NC_009925.1"/>
</dbReference>
<gene>
    <name evidence="1" type="ordered locus">AM1_1609</name>
</gene>